<feature type="transmembrane region" description="Helical" evidence="2">
    <location>
        <begin position="257"/>
        <end position="276"/>
    </location>
</feature>
<evidence type="ECO:0000313" key="3">
    <source>
        <dbReference type="EMBL" id="TKK85073.1"/>
    </source>
</evidence>
<reference evidence="3 4" key="1">
    <citation type="submission" date="2019-04" db="EMBL/GenBank/DDBJ databases">
        <title>Herbidospora sp. NEAU-GS14.nov., a novel actinomycete isolated from soil.</title>
        <authorList>
            <person name="Han L."/>
        </authorList>
    </citation>
    <scope>NUCLEOTIDE SEQUENCE [LARGE SCALE GENOMIC DNA]</scope>
    <source>
        <strain evidence="3 4">NEAU-GS14</strain>
    </source>
</reference>
<feature type="compositionally biased region" description="Gly residues" evidence="1">
    <location>
        <begin position="130"/>
        <end position="139"/>
    </location>
</feature>
<dbReference type="EMBL" id="SZQA01000030">
    <property type="protein sequence ID" value="TKK85073.1"/>
    <property type="molecule type" value="Genomic_DNA"/>
</dbReference>
<dbReference type="AlphaFoldDB" id="A0A4V5UYJ1"/>
<dbReference type="RefSeq" id="WP_170991144.1">
    <property type="nucleotide sequence ID" value="NZ_SZQA01000030.1"/>
</dbReference>
<evidence type="ECO:0000256" key="1">
    <source>
        <dbReference type="SAM" id="MobiDB-lite"/>
    </source>
</evidence>
<keyword evidence="2" id="KW-0812">Transmembrane</keyword>
<feature type="compositionally biased region" description="Low complexity" evidence="1">
    <location>
        <begin position="140"/>
        <end position="157"/>
    </location>
</feature>
<feature type="compositionally biased region" description="Basic and acidic residues" evidence="1">
    <location>
        <begin position="66"/>
        <end position="78"/>
    </location>
</feature>
<evidence type="ECO:0000313" key="4">
    <source>
        <dbReference type="Proteomes" id="UP000308705"/>
    </source>
</evidence>
<keyword evidence="2" id="KW-1133">Transmembrane helix</keyword>
<accession>A0A4V5UYJ1</accession>
<name>A0A4V5UYJ1_9ACTN</name>
<feature type="compositionally biased region" description="Polar residues" evidence="1">
    <location>
        <begin position="174"/>
        <end position="185"/>
    </location>
</feature>
<protein>
    <submittedName>
        <fullName evidence="3">Uncharacterized protein</fullName>
    </submittedName>
</protein>
<proteinExistence type="predicted"/>
<keyword evidence="2" id="KW-0472">Membrane</keyword>
<feature type="region of interest" description="Disordered" evidence="1">
    <location>
        <begin position="59"/>
        <end position="190"/>
    </location>
</feature>
<dbReference type="Proteomes" id="UP000308705">
    <property type="component" value="Unassembled WGS sequence"/>
</dbReference>
<gene>
    <name evidence="3" type="ORF">FDA94_26985</name>
</gene>
<comment type="caution">
    <text evidence="3">The sequence shown here is derived from an EMBL/GenBank/DDBJ whole genome shotgun (WGS) entry which is preliminary data.</text>
</comment>
<feature type="transmembrane region" description="Helical" evidence="2">
    <location>
        <begin position="322"/>
        <end position="341"/>
    </location>
</feature>
<feature type="compositionally biased region" description="Low complexity" evidence="1">
    <location>
        <begin position="116"/>
        <end position="129"/>
    </location>
</feature>
<evidence type="ECO:0000256" key="2">
    <source>
        <dbReference type="SAM" id="Phobius"/>
    </source>
</evidence>
<keyword evidence="4" id="KW-1185">Reference proteome</keyword>
<sequence length="351" mass="37648">MIERADQLVLEFVSRVADAAHGRMRPEERLDYVRRVRERVDQERKGDENPKSVARLLARFGTPQDMVEREVRRLRGELPPEPPAEQTRPMSALRRSFPPRPDLPRLGRPGSGGLSRPGRPGTGQSRSGAAGSGPSGSGRPGSSQPGSSQPGSSRSGAGSAGLGPPRPGLPHSGQPHSGQPHSGQPRSELPQPIVISPTRRAWRAGAPGGRLVPRWRRRPTPDAWSILHGRPREVAALVLLALAALLVPFRFPVVLIFPVPGIVWALGAVVTLSCQGWNMPDRLAGLGAPALAWIFGGGILALTGPERTSVEGLLARFNEVAGIAFIIGTAVGLTWLLYRLFDPPVSTHARR</sequence>
<feature type="transmembrane region" description="Helical" evidence="2">
    <location>
        <begin position="283"/>
        <end position="302"/>
    </location>
</feature>
<organism evidence="3 4">
    <name type="scientific">Herbidospora galbida</name>
    <dbReference type="NCBI Taxonomy" id="2575442"/>
    <lineage>
        <taxon>Bacteria</taxon>
        <taxon>Bacillati</taxon>
        <taxon>Actinomycetota</taxon>
        <taxon>Actinomycetes</taxon>
        <taxon>Streptosporangiales</taxon>
        <taxon>Streptosporangiaceae</taxon>
        <taxon>Herbidospora</taxon>
    </lineage>
</organism>